<proteinExistence type="predicted"/>
<comment type="caution">
    <text evidence="2">The sequence shown here is derived from an EMBL/GenBank/DDBJ whole genome shotgun (WGS) entry which is preliminary data.</text>
</comment>
<evidence type="ECO:0000313" key="2">
    <source>
        <dbReference type="EMBL" id="PWW02701.1"/>
    </source>
</evidence>
<sequence>MVAYPPGLLSRRVTARGRSITLGPASKDRNPSDPFPDCLATPVTRLSPLPV</sequence>
<dbReference type="AlphaFoldDB" id="A0A317PNL2"/>
<keyword evidence="3" id="KW-1185">Reference proteome</keyword>
<protein>
    <submittedName>
        <fullName evidence="2">Uncharacterized protein</fullName>
    </submittedName>
</protein>
<dbReference type="Proteomes" id="UP000246744">
    <property type="component" value="Unassembled WGS sequence"/>
</dbReference>
<evidence type="ECO:0000313" key="3">
    <source>
        <dbReference type="Proteomes" id="UP000246744"/>
    </source>
</evidence>
<dbReference type="EMBL" id="QGTS01000018">
    <property type="protein sequence ID" value="PWW02701.1"/>
    <property type="molecule type" value="Genomic_DNA"/>
</dbReference>
<name>A0A317PNL2_9ENTR</name>
<accession>A0A317PNL2</accession>
<organism evidence="2 3">
    <name type="scientific">Mangrovibacter plantisponsor</name>
    <dbReference type="NCBI Taxonomy" id="451513"/>
    <lineage>
        <taxon>Bacteria</taxon>
        <taxon>Pseudomonadati</taxon>
        <taxon>Pseudomonadota</taxon>
        <taxon>Gammaproteobacteria</taxon>
        <taxon>Enterobacterales</taxon>
        <taxon>Enterobacteriaceae</taxon>
        <taxon>Mangrovibacter</taxon>
    </lineage>
</organism>
<evidence type="ECO:0000256" key="1">
    <source>
        <dbReference type="SAM" id="MobiDB-lite"/>
    </source>
</evidence>
<gene>
    <name evidence="2" type="ORF">DES37_11855</name>
</gene>
<feature type="region of interest" description="Disordered" evidence="1">
    <location>
        <begin position="14"/>
        <end position="41"/>
    </location>
</feature>
<reference evidence="2 3" key="1">
    <citation type="submission" date="2018-05" db="EMBL/GenBank/DDBJ databases">
        <title>Genomic Encyclopedia of Type Strains, Phase IV (KMG-IV): sequencing the most valuable type-strain genomes for metagenomic binning, comparative biology and taxonomic classification.</title>
        <authorList>
            <person name="Goeker M."/>
        </authorList>
    </citation>
    <scope>NUCLEOTIDE SEQUENCE [LARGE SCALE GENOMIC DNA]</scope>
    <source>
        <strain evidence="2 3">DSM 19579</strain>
    </source>
</reference>